<proteinExistence type="predicted"/>
<keyword evidence="4 6" id="KW-1133">Transmembrane helix</keyword>
<feature type="transmembrane region" description="Helical" evidence="6">
    <location>
        <begin position="115"/>
        <end position="135"/>
    </location>
</feature>
<keyword evidence="3 6" id="KW-0812">Transmembrane</keyword>
<evidence type="ECO:0000256" key="3">
    <source>
        <dbReference type="ARBA" id="ARBA00022692"/>
    </source>
</evidence>
<protein>
    <recommendedName>
        <fullName evidence="9">Cytochrome c oxidase assembly factor CtaG</fullName>
    </recommendedName>
</protein>
<evidence type="ECO:0000256" key="4">
    <source>
        <dbReference type="ARBA" id="ARBA00022989"/>
    </source>
</evidence>
<sequence>MFTELYSLYSWYELWNPVLLMLLILLTWLYKKAVRSVRKNVTKRHLFCYFACIGLLYIVKGSPIRIIGKDFLFTAHVLELAVMYFGVIPLFVLSLPTPLLQKLFWGYRLRKGMQLFAHPWMAALIFNGLLTFYLLPVFFNEIHRHSILSWILQFLLAVAALLMWWTIITPVKSVGSYSYFVRVAYVFLNSLLLMPLGIFLILSMSHAHYMVYDPAQYQLFSNINGIVDQQLAGATLKFLQLLGYGTALFFLIVRWGKEEEREDENIRVVQGIVIQLPEKHS</sequence>
<comment type="caution">
    <text evidence="7">The sequence shown here is derived from an EMBL/GenBank/DDBJ whole genome shotgun (WGS) entry which is preliminary data.</text>
</comment>
<feature type="transmembrane region" description="Helical" evidence="6">
    <location>
        <begin position="73"/>
        <end position="95"/>
    </location>
</feature>
<gene>
    <name evidence="7" type="ORF">J8TS2_20260</name>
</gene>
<dbReference type="Pfam" id="PF09678">
    <property type="entry name" value="Caa3_CtaG"/>
    <property type="match status" value="1"/>
</dbReference>
<evidence type="ECO:0000256" key="6">
    <source>
        <dbReference type="SAM" id="Phobius"/>
    </source>
</evidence>
<accession>A0ABQ4KK55</accession>
<feature type="transmembrane region" description="Helical" evidence="6">
    <location>
        <begin position="238"/>
        <end position="256"/>
    </location>
</feature>
<dbReference type="EMBL" id="BORB01000014">
    <property type="protein sequence ID" value="GIN57707.1"/>
    <property type="molecule type" value="Genomic_DNA"/>
</dbReference>
<dbReference type="RefSeq" id="WP_212966247.1">
    <property type="nucleotide sequence ID" value="NZ_BORB01000014.1"/>
</dbReference>
<name>A0ABQ4KK55_9BACI</name>
<feature type="transmembrane region" description="Helical" evidence="6">
    <location>
        <begin position="14"/>
        <end position="34"/>
    </location>
</feature>
<organism evidence="7 8">
    <name type="scientific">Lederbergia ruris</name>
    <dbReference type="NCBI Taxonomy" id="217495"/>
    <lineage>
        <taxon>Bacteria</taxon>
        <taxon>Bacillati</taxon>
        <taxon>Bacillota</taxon>
        <taxon>Bacilli</taxon>
        <taxon>Bacillales</taxon>
        <taxon>Bacillaceae</taxon>
        <taxon>Lederbergia</taxon>
    </lineage>
</organism>
<reference evidence="7 8" key="1">
    <citation type="submission" date="2021-03" db="EMBL/GenBank/DDBJ databases">
        <title>Antimicrobial resistance genes in bacteria isolated from Japanese honey, and their potential for conferring macrolide and lincosamide resistance in the American foulbrood pathogen Paenibacillus larvae.</title>
        <authorList>
            <person name="Okamoto M."/>
            <person name="Kumagai M."/>
            <person name="Kanamori H."/>
            <person name="Takamatsu D."/>
        </authorList>
    </citation>
    <scope>NUCLEOTIDE SEQUENCE [LARGE SCALE GENOMIC DNA]</scope>
    <source>
        <strain evidence="7 8">J8TS2</strain>
    </source>
</reference>
<feature type="transmembrane region" description="Helical" evidence="6">
    <location>
        <begin position="179"/>
        <end position="202"/>
    </location>
</feature>
<feature type="transmembrane region" description="Helical" evidence="6">
    <location>
        <begin position="147"/>
        <end position="167"/>
    </location>
</feature>
<feature type="transmembrane region" description="Helical" evidence="6">
    <location>
        <begin position="46"/>
        <end position="67"/>
    </location>
</feature>
<comment type="subcellular location">
    <subcellularLocation>
        <location evidence="1">Cell membrane</location>
        <topology evidence="1">Multi-pass membrane protein</topology>
    </subcellularLocation>
</comment>
<keyword evidence="2" id="KW-1003">Cell membrane</keyword>
<evidence type="ECO:0000256" key="2">
    <source>
        <dbReference type="ARBA" id="ARBA00022475"/>
    </source>
</evidence>
<evidence type="ECO:0000256" key="5">
    <source>
        <dbReference type="ARBA" id="ARBA00023136"/>
    </source>
</evidence>
<dbReference type="Proteomes" id="UP000679950">
    <property type="component" value="Unassembled WGS sequence"/>
</dbReference>
<keyword evidence="8" id="KW-1185">Reference proteome</keyword>
<evidence type="ECO:0008006" key="9">
    <source>
        <dbReference type="Google" id="ProtNLM"/>
    </source>
</evidence>
<keyword evidence="5 6" id="KW-0472">Membrane</keyword>
<evidence type="ECO:0000256" key="1">
    <source>
        <dbReference type="ARBA" id="ARBA00004651"/>
    </source>
</evidence>
<dbReference type="InterPro" id="IPR019108">
    <property type="entry name" value="Caa3_assmbl_CtaG-rel"/>
</dbReference>
<evidence type="ECO:0000313" key="7">
    <source>
        <dbReference type="EMBL" id="GIN57707.1"/>
    </source>
</evidence>
<evidence type="ECO:0000313" key="8">
    <source>
        <dbReference type="Proteomes" id="UP000679950"/>
    </source>
</evidence>